<dbReference type="GO" id="GO:0005737">
    <property type="term" value="C:cytoplasm"/>
    <property type="evidence" value="ECO:0007669"/>
    <property type="project" value="TreeGrafter"/>
</dbReference>
<name>A0A423U634_PENVA</name>
<dbReference type="GO" id="GO:0006309">
    <property type="term" value="P:apoptotic DNA fragmentation"/>
    <property type="evidence" value="ECO:0007669"/>
    <property type="project" value="TreeGrafter"/>
</dbReference>
<keyword evidence="1" id="KW-0378">Hydrolase</keyword>
<evidence type="ECO:0000259" key="2">
    <source>
        <dbReference type="PROSITE" id="PS50142"/>
    </source>
</evidence>
<dbReference type="PROSITE" id="PS50142">
    <property type="entry name" value="RNASE_3_2"/>
    <property type="match status" value="1"/>
</dbReference>
<dbReference type="GO" id="GO:0030422">
    <property type="term" value="P:siRNA processing"/>
    <property type="evidence" value="ECO:0007669"/>
    <property type="project" value="InterPro"/>
</dbReference>
<gene>
    <name evidence="3" type="ORF">C7M84_022661</name>
</gene>
<dbReference type="PANTHER" id="PTHR14950:SF37">
    <property type="entry name" value="ENDORIBONUCLEASE DICER"/>
    <property type="match status" value="1"/>
</dbReference>
<dbReference type="GO" id="GO:0003723">
    <property type="term" value="F:RNA binding"/>
    <property type="evidence" value="ECO:0007669"/>
    <property type="project" value="InterPro"/>
</dbReference>
<dbReference type="EMBL" id="QCYY01000587">
    <property type="protein sequence ID" value="ROT84166.1"/>
    <property type="molecule type" value="Genomic_DNA"/>
</dbReference>
<comment type="caution">
    <text evidence="3">The sequence shown here is derived from an EMBL/GenBank/DDBJ whole genome shotgun (WGS) entry which is preliminary data.</text>
</comment>
<dbReference type="Gene3D" id="3.30.160.20">
    <property type="match status" value="1"/>
</dbReference>
<dbReference type="PANTHER" id="PTHR14950">
    <property type="entry name" value="DICER-RELATED"/>
    <property type="match status" value="1"/>
</dbReference>
<dbReference type="SUPFAM" id="SSF69065">
    <property type="entry name" value="RNase III domain-like"/>
    <property type="match status" value="1"/>
</dbReference>
<reference evidence="3 4" key="1">
    <citation type="submission" date="2018-04" db="EMBL/GenBank/DDBJ databases">
        <authorList>
            <person name="Zhang X."/>
            <person name="Yuan J."/>
            <person name="Li F."/>
            <person name="Xiang J."/>
        </authorList>
    </citation>
    <scope>NUCLEOTIDE SEQUENCE [LARGE SCALE GENOMIC DNA]</scope>
    <source>
        <tissue evidence="3">Muscle</tissue>
    </source>
</reference>
<keyword evidence="4" id="KW-1185">Reference proteome</keyword>
<dbReference type="Proteomes" id="UP000283509">
    <property type="component" value="Unassembled WGS sequence"/>
</dbReference>
<dbReference type="GO" id="GO:0004530">
    <property type="term" value="F:deoxyribonuclease I activity"/>
    <property type="evidence" value="ECO:0007669"/>
    <property type="project" value="TreeGrafter"/>
</dbReference>
<dbReference type="Pfam" id="PF20932">
    <property type="entry name" value="Dicer_dsRBD"/>
    <property type="match status" value="1"/>
</dbReference>
<dbReference type="STRING" id="6689.A0A423U634"/>
<feature type="domain" description="RNase III" evidence="2">
    <location>
        <begin position="110"/>
        <end position="129"/>
    </location>
</feature>
<accession>A0A423U634</accession>
<evidence type="ECO:0000313" key="3">
    <source>
        <dbReference type="EMBL" id="ROT84166.1"/>
    </source>
</evidence>
<protein>
    <submittedName>
        <fullName evidence="3">Dicer 2</fullName>
    </submittedName>
</protein>
<dbReference type="Gene3D" id="1.10.1520.10">
    <property type="entry name" value="Ribonuclease III domain"/>
    <property type="match status" value="1"/>
</dbReference>
<evidence type="ECO:0000256" key="1">
    <source>
        <dbReference type="ARBA" id="ARBA00022801"/>
    </source>
</evidence>
<dbReference type="SUPFAM" id="SSF54768">
    <property type="entry name" value="dsRNA-binding domain-like"/>
    <property type="match status" value="1"/>
</dbReference>
<dbReference type="GO" id="GO:0004525">
    <property type="term" value="F:ribonuclease III activity"/>
    <property type="evidence" value="ECO:0007669"/>
    <property type="project" value="InterPro"/>
</dbReference>
<dbReference type="GO" id="GO:0005634">
    <property type="term" value="C:nucleus"/>
    <property type="evidence" value="ECO:0007669"/>
    <property type="project" value="TreeGrafter"/>
</dbReference>
<organism evidence="3 4">
    <name type="scientific">Penaeus vannamei</name>
    <name type="common">Whiteleg shrimp</name>
    <name type="synonym">Litopenaeus vannamei</name>
    <dbReference type="NCBI Taxonomy" id="6689"/>
    <lineage>
        <taxon>Eukaryota</taxon>
        <taxon>Metazoa</taxon>
        <taxon>Ecdysozoa</taxon>
        <taxon>Arthropoda</taxon>
        <taxon>Crustacea</taxon>
        <taxon>Multicrustacea</taxon>
        <taxon>Malacostraca</taxon>
        <taxon>Eumalacostraca</taxon>
        <taxon>Eucarida</taxon>
        <taxon>Decapoda</taxon>
        <taxon>Dendrobranchiata</taxon>
        <taxon>Penaeoidea</taxon>
        <taxon>Penaeidae</taxon>
        <taxon>Penaeus</taxon>
    </lineage>
</organism>
<evidence type="ECO:0000313" key="4">
    <source>
        <dbReference type="Proteomes" id="UP000283509"/>
    </source>
</evidence>
<dbReference type="InterPro" id="IPR036389">
    <property type="entry name" value="RNase_III_sf"/>
</dbReference>
<dbReference type="InterPro" id="IPR044441">
    <property type="entry name" value="DICER_DSRM"/>
</dbReference>
<dbReference type="AlphaFoldDB" id="A0A423U634"/>
<sequence length="227" mass="24789">MLLGVDGEAVWRWSAALRRRTGTAGALVAAKDSVGPASGGGGCSGVGGRWLGRRVIPAAVKGGFHQHLLHLNPKLEASIGTFLSILEQYPLGEEFYTEDDVQDCDDVEVPKALGDMVEAIIGAVYLDSNRSFKVTWQTIQRILGDQLNASFEDVHLNPVRVLFEEVPGEKQVVFKKSNDNVSDTSYYTVMVNGFGTFIARGKNYQVAKKRAALKALKEIHRQKTVIA</sequence>
<reference evidence="3 4" key="2">
    <citation type="submission" date="2019-01" db="EMBL/GenBank/DDBJ databases">
        <title>The decoding of complex shrimp genome reveals the adaptation for benthos swimmer, frequently molting mechanism and breeding impact on genome.</title>
        <authorList>
            <person name="Sun Y."/>
            <person name="Gao Y."/>
            <person name="Yu Y."/>
        </authorList>
    </citation>
    <scope>NUCLEOTIDE SEQUENCE [LARGE SCALE GENOMIC DNA]</scope>
    <source>
        <tissue evidence="3">Muscle</tissue>
    </source>
</reference>
<dbReference type="OrthoDB" id="416741at2759"/>
<proteinExistence type="predicted"/>
<dbReference type="InterPro" id="IPR000999">
    <property type="entry name" value="RNase_III_dom"/>
</dbReference>
<dbReference type="GO" id="GO:0031054">
    <property type="term" value="P:pre-miRNA processing"/>
    <property type="evidence" value="ECO:0007669"/>
    <property type="project" value="InterPro"/>
</dbReference>